<comment type="caution">
    <text evidence="8">The sequence shown here is derived from an EMBL/GenBank/DDBJ whole genome shotgun (WGS) entry which is preliminary data.</text>
</comment>
<keyword evidence="5 6" id="KW-0472">Membrane</keyword>
<sequence length="72" mass="8731">MEFVTPSINNFAYSAIFTLIIVYYVGAFISLIHLIFKTDYDLKERLLWMLVLWLVPILGLIFYWVNWRKRKL</sequence>
<gene>
    <name evidence="8" type="ORF">GWO68_11365</name>
</gene>
<evidence type="ECO:0000313" key="9">
    <source>
        <dbReference type="Proteomes" id="UP000478546"/>
    </source>
</evidence>
<keyword evidence="4 6" id="KW-1133">Transmembrane helix</keyword>
<evidence type="ECO:0000256" key="6">
    <source>
        <dbReference type="SAM" id="Phobius"/>
    </source>
</evidence>
<keyword evidence="2" id="KW-1003">Cell membrane</keyword>
<keyword evidence="3 6" id="KW-0812">Transmembrane</keyword>
<dbReference type="EMBL" id="JAAEAA010000013">
    <property type="protein sequence ID" value="NDK56519.1"/>
    <property type="molecule type" value="Genomic_DNA"/>
</dbReference>
<protein>
    <recommendedName>
        <fullName evidence="7">Cardiolipin synthase N-terminal domain-containing protein</fullName>
    </recommendedName>
</protein>
<dbReference type="AlphaFoldDB" id="A0A6B2GZU1"/>
<evidence type="ECO:0000313" key="8">
    <source>
        <dbReference type="EMBL" id="NDK56519.1"/>
    </source>
</evidence>
<evidence type="ECO:0000256" key="5">
    <source>
        <dbReference type="ARBA" id="ARBA00023136"/>
    </source>
</evidence>
<evidence type="ECO:0000256" key="2">
    <source>
        <dbReference type="ARBA" id="ARBA00022475"/>
    </source>
</evidence>
<dbReference type="GO" id="GO:0005886">
    <property type="term" value="C:plasma membrane"/>
    <property type="evidence" value="ECO:0007669"/>
    <property type="project" value="UniProtKB-SubCell"/>
</dbReference>
<feature type="domain" description="Cardiolipin synthase N-terminal" evidence="7">
    <location>
        <begin position="27"/>
        <end position="65"/>
    </location>
</feature>
<feature type="transmembrane region" description="Helical" evidence="6">
    <location>
        <begin position="46"/>
        <end position="65"/>
    </location>
</feature>
<accession>A0A6B2GZU1</accession>
<comment type="subcellular location">
    <subcellularLocation>
        <location evidence="1">Cell membrane</location>
        <topology evidence="1">Multi-pass membrane protein</topology>
    </subcellularLocation>
</comment>
<proteinExistence type="predicted"/>
<feature type="transmembrane region" description="Helical" evidence="6">
    <location>
        <begin position="12"/>
        <end position="34"/>
    </location>
</feature>
<evidence type="ECO:0000259" key="7">
    <source>
        <dbReference type="Pfam" id="PF13396"/>
    </source>
</evidence>
<dbReference type="Pfam" id="PF13396">
    <property type="entry name" value="PLDc_N"/>
    <property type="match status" value="1"/>
</dbReference>
<evidence type="ECO:0000256" key="1">
    <source>
        <dbReference type="ARBA" id="ARBA00004651"/>
    </source>
</evidence>
<dbReference type="InterPro" id="IPR027379">
    <property type="entry name" value="CLS_N"/>
</dbReference>
<evidence type="ECO:0000256" key="4">
    <source>
        <dbReference type="ARBA" id="ARBA00022989"/>
    </source>
</evidence>
<keyword evidence="9" id="KW-1185">Reference proteome</keyword>
<dbReference type="Proteomes" id="UP000478546">
    <property type="component" value="Unassembled WGS sequence"/>
</dbReference>
<dbReference type="RefSeq" id="WP_162346576.1">
    <property type="nucleotide sequence ID" value="NZ_JAAEAA010000013.1"/>
</dbReference>
<name>A0A6B2GZU1_9BACT</name>
<organism evidence="8 9">
    <name type="scientific">Pontibacter fetidus</name>
    <dbReference type="NCBI Taxonomy" id="2700082"/>
    <lineage>
        <taxon>Bacteria</taxon>
        <taxon>Pseudomonadati</taxon>
        <taxon>Bacteroidota</taxon>
        <taxon>Cytophagia</taxon>
        <taxon>Cytophagales</taxon>
        <taxon>Hymenobacteraceae</taxon>
        <taxon>Pontibacter</taxon>
    </lineage>
</organism>
<reference evidence="8 9" key="1">
    <citation type="submission" date="2020-01" db="EMBL/GenBank/DDBJ databases">
        <authorList>
            <person name="Kim M.K."/>
        </authorList>
    </citation>
    <scope>NUCLEOTIDE SEQUENCE [LARGE SCALE GENOMIC DNA]</scope>
    <source>
        <strain evidence="8 9">BT213</strain>
    </source>
</reference>
<evidence type="ECO:0000256" key="3">
    <source>
        <dbReference type="ARBA" id="ARBA00022692"/>
    </source>
</evidence>